<keyword evidence="3" id="KW-1185">Reference proteome</keyword>
<evidence type="ECO:0000313" key="2">
    <source>
        <dbReference type="EMBL" id="QVV87989.1"/>
    </source>
</evidence>
<organism evidence="2 3">
    <name type="scientific">Methanospirillum purgamenti</name>
    <dbReference type="NCBI Taxonomy" id="2834276"/>
    <lineage>
        <taxon>Archaea</taxon>
        <taxon>Methanobacteriati</taxon>
        <taxon>Methanobacteriota</taxon>
        <taxon>Stenosarchaea group</taxon>
        <taxon>Methanomicrobia</taxon>
        <taxon>Methanomicrobiales</taxon>
        <taxon>Methanospirillaceae</taxon>
        <taxon>Methanospirillum</taxon>
    </lineage>
</organism>
<proteinExistence type="predicted"/>
<name>A0A8E7EIE4_9EURY</name>
<evidence type="ECO:0000256" key="1">
    <source>
        <dbReference type="SAM" id="Phobius"/>
    </source>
</evidence>
<accession>A0A8E7EIE4</accession>
<reference evidence="2 3" key="1">
    <citation type="submission" date="2021-05" db="EMBL/GenBank/DDBJ databases">
        <title>A novel Methanospirillum isolate from a pyrite-forming mixed culture.</title>
        <authorList>
            <person name="Bunk B."/>
            <person name="Sproer C."/>
            <person name="Spring S."/>
            <person name="Pester M."/>
        </authorList>
    </citation>
    <scope>NUCLEOTIDE SEQUENCE [LARGE SCALE GENOMIC DNA]</scope>
    <source>
        <strain evidence="2 3">J.3.6.1-F.2.7.3</strain>
    </source>
</reference>
<keyword evidence="1" id="KW-0472">Membrane</keyword>
<dbReference type="EMBL" id="CP075546">
    <property type="protein sequence ID" value="QVV87989.1"/>
    <property type="molecule type" value="Genomic_DNA"/>
</dbReference>
<keyword evidence="1" id="KW-0812">Transmembrane</keyword>
<dbReference type="AlphaFoldDB" id="A0A8E7EIE4"/>
<feature type="transmembrane region" description="Helical" evidence="1">
    <location>
        <begin position="7"/>
        <end position="30"/>
    </location>
</feature>
<evidence type="ECO:0000313" key="3">
    <source>
        <dbReference type="Proteomes" id="UP000680656"/>
    </source>
</evidence>
<dbReference type="KEGG" id="mrtj:KHC33_11655"/>
<feature type="transmembrane region" description="Helical" evidence="1">
    <location>
        <begin position="36"/>
        <end position="59"/>
    </location>
</feature>
<gene>
    <name evidence="2" type="ORF">KHC33_11655</name>
</gene>
<dbReference type="GeneID" id="65565742"/>
<keyword evidence="1" id="KW-1133">Transmembrane helix</keyword>
<dbReference type="RefSeq" id="WP_214418806.1">
    <property type="nucleotide sequence ID" value="NZ_CP075546.1"/>
</dbReference>
<protein>
    <submittedName>
        <fullName evidence="2">Uncharacterized protein</fullName>
    </submittedName>
</protein>
<dbReference type="Proteomes" id="UP000680656">
    <property type="component" value="Chromosome"/>
</dbReference>
<sequence length="72" mass="8177">MVQLGERFLYAFEITGACIIGLIFVAMAVTSESADMAWKLIIAAVLCFCIALFFGVMYITNNKERQKRQFQM</sequence>